<keyword evidence="15" id="KW-1185">Reference proteome</keyword>
<dbReference type="Proteomes" id="UP000234289">
    <property type="component" value="Unassembled WGS sequence"/>
</dbReference>
<comment type="function">
    <text evidence="1">Required for the transposition of the insertion element.</text>
</comment>
<name>A0A1D7VZZ9_BREAU</name>
<organism evidence="7 13">
    <name type="scientific">Brevibacterium aurantiacum</name>
    <dbReference type="NCBI Taxonomy" id="273384"/>
    <lineage>
        <taxon>Bacteria</taxon>
        <taxon>Bacillati</taxon>
        <taxon>Actinomycetota</taxon>
        <taxon>Actinomycetes</taxon>
        <taxon>Micrococcales</taxon>
        <taxon>Brevibacteriaceae</taxon>
        <taxon>Brevibacterium</taxon>
    </lineage>
</organism>
<reference evidence="13" key="2">
    <citation type="submission" date="2016-09" db="EMBL/GenBank/DDBJ databases">
        <title>Complete Genome Sequence of Brevibacterium linens SMQ-1335.</title>
        <authorList>
            <person name="de Melo A.G."/>
            <person name="Labrie S.J."/>
            <person name="Dumaresq J."/>
            <person name="Roberts R.J."/>
            <person name="Tremblay D.M."/>
            <person name="Moineau S."/>
        </authorList>
    </citation>
    <scope>NUCLEOTIDE SEQUENCE [LARGE SCALE GENOMIC DNA]</scope>
    <source>
        <strain evidence="13">SMQ-1335</strain>
    </source>
</reference>
<dbReference type="GO" id="GO:0003677">
    <property type="term" value="F:DNA binding"/>
    <property type="evidence" value="ECO:0007669"/>
    <property type="project" value="UniProtKB-KW"/>
</dbReference>
<evidence type="ECO:0000313" key="9">
    <source>
        <dbReference type="EMBL" id="AOP53418.1"/>
    </source>
</evidence>
<reference evidence="14 15" key="3">
    <citation type="submission" date="2017-03" db="EMBL/GenBank/DDBJ databases">
        <authorList>
            <person name="Monnet C."/>
        </authorList>
    </citation>
    <scope>NUCLEOTIDE SEQUENCE [LARGE SCALE GENOMIC DNA]</scope>
    <source>
        <strain evidence="15">ATCC 9175</strain>
        <strain evidence="14">CNRZ 920</strain>
    </source>
</reference>
<evidence type="ECO:0000256" key="3">
    <source>
        <dbReference type="ARBA" id="ARBA00022578"/>
    </source>
</evidence>
<dbReference type="EMBL" id="CP017150">
    <property type="protein sequence ID" value="AOP54035.1"/>
    <property type="molecule type" value="Genomic_DNA"/>
</dbReference>
<dbReference type="EMBL" id="FXZB01000065">
    <property type="protein sequence ID" value="SMY02890.1"/>
    <property type="molecule type" value="Genomic_DNA"/>
</dbReference>
<keyword evidence="3" id="KW-0815">Transposition</keyword>
<dbReference type="PATRIC" id="fig|1703.10.peg.1753"/>
<evidence type="ECO:0000256" key="4">
    <source>
        <dbReference type="ARBA" id="ARBA00023125"/>
    </source>
</evidence>
<dbReference type="KEGG" id="blin:BLSMQ_1708"/>
<dbReference type="InterPro" id="IPR001207">
    <property type="entry name" value="Transposase_mutator"/>
</dbReference>
<gene>
    <name evidence="11" type="ORF">BAUR9175_03817</name>
    <name evidence="12" type="ORF">BAUR920_03655</name>
    <name evidence="6" type="ORF">BLSMQ_0048</name>
    <name evidence="7" type="ORF">BLSMQ_0588</name>
    <name evidence="8" type="ORF">BLSMQ_0732</name>
    <name evidence="9" type="ORF">BLSMQ_1708</name>
    <name evidence="10" type="ORF">BLSMQ_2329</name>
</gene>
<dbReference type="Proteomes" id="UP000234525">
    <property type="component" value="Unassembled WGS sequence"/>
</dbReference>
<evidence type="ECO:0000313" key="7">
    <source>
        <dbReference type="EMBL" id="AOP52302.1"/>
    </source>
</evidence>
<dbReference type="AlphaFoldDB" id="A0A1D7VZZ9"/>
<dbReference type="KEGG" id="blin:BLSMQ_0588"/>
<evidence type="ECO:0000313" key="8">
    <source>
        <dbReference type="EMBL" id="AOP52446.1"/>
    </source>
</evidence>
<accession>A0A1D7VZZ9</accession>
<evidence type="ECO:0000313" key="13">
    <source>
        <dbReference type="Proteomes" id="UP000094793"/>
    </source>
</evidence>
<accession>A0A2H1KT18</accession>
<protein>
    <submittedName>
        <fullName evidence="11">MULE transposase domain-containing protein</fullName>
    </submittedName>
</protein>
<dbReference type="EMBL" id="CP017150">
    <property type="protein sequence ID" value="AOP51770.1"/>
    <property type="molecule type" value="Genomic_DNA"/>
</dbReference>
<evidence type="ECO:0000313" key="14">
    <source>
        <dbReference type="Proteomes" id="UP000234289"/>
    </source>
</evidence>
<evidence type="ECO:0000313" key="11">
    <source>
        <dbReference type="EMBL" id="SMY02890.1"/>
    </source>
</evidence>
<dbReference type="Pfam" id="PF00872">
    <property type="entry name" value="Transposase_mut"/>
    <property type="match status" value="1"/>
</dbReference>
<dbReference type="NCBIfam" id="NF033544">
    <property type="entry name" value="transpos_IS1249"/>
    <property type="match status" value="1"/>
</dbReference>
<dbReference type="Proteomes" id="UP000094793">
    <property type="component" value="Chromosome"/>
</dbReference>
<dbReference type="RefSeq" id="WP_257784989.1">
    <property type="nucleotide sequence ID" value="NZ_BJME01000067.1"/>
</dbReference>
<dbReference type="KEGG" id="blin:BLSMQ_0048"/>
<keyword evidence="5" id="KW-0233">DNA recombination</keyword>
<keyword evidence="4" id="KW-0238">DNA-binding</keyword>
<dbReference type="GO" id="GO:0004803">
    <property type="term" value="F:transposase activity"/>
    <property type="evidence" value="ECO:0007669"/>
    <property type="project" value="InterPro"/>
</dbReference>
<evidence type="ECO:0000256" key="1">
    <source>
        <dbReference type="ARBA" id="ARBA00002190"/>
    </source>
</evidence>
<reference evidence="7" key="1">
    <citation type="submission" date="2016-09" db="EMBL/GenBank/DDBJ databases">
        <title>Complete Genome Sequence of Brevibacterium aurantiacum SMQ-1335.</title>
        <authorList>
            <person name="de Melo A.G."/>
            <person name="Labrie S.J."/>
            <person name="Dumaresq J."/>
            <person name="Roberts R.J."/>
            <person name="Tremblay D.M."/>
            <person name="Moineau S."/>
        </authorList>
    </citation>
    <scope>NUCLEOTIDE SEQUENCE</scope>
    <source>
        <strain evidence="7">SMQ-1335</strain>
    </source>
</reference>
<reference evidence="11" key="4">
    <citation type="submission" date="2017-03" db="EMBL/GenBank/DDBJ databases">
        <authorList>
            <person name="Afonso C.L."/>
            <person name="Miller P.J."/>
            <person name="Scott M.A."/>
            <person name="Spackman E."/>
            <person name="Goraichik I."/>
            <person name="Dimitrov K.M."/>
            <person name="Suarez D.L."/>
            <person name="Swayne D.E."/>
        </authorList>
    </citation>
    <scope>NUCLEOTIDE SEQUENCE [LARGE SCALE GENOMIC DNA]</scope>
    <source>
        <strain evidence="11">ATCC 9175</strain>
        <strain evidence="12">CNRZ 920</strain>
    </source>
</reference>
<dbReference type="EMBL" id="CP017150">
    <property type="protein sequence ID" value="AOP52446.1"/>
    <property type="molecule type" value="Genomic_DNA"/>
</dbReference>
<evidence type="ECO:0000313" key="10">
    <source>
        <dbReference type="EMBL" id="AOP54035.1"/>
    </source>
</evidence>
<dbReference type="KEGG" id="blin:BLSMQ_2329"/>
<sequence length="388" mass="44374">MSLPRNQPRCGVCTSKLVKNGKTSAGRTRWRCKHCGASTTKSRTDITRKAEFDAFQHWLAGTQAQGGYTIPRRTFRHRIRWCWNVAPALTPTGEVHDQIMLDGTYFNGWCVLIAFTGRHVINWQYTDAEKRASWTALLEHIPAPKAAIVDGNGPLQTIVKKHWPTTRIQRCFFHIRQRGNTHLTRNPTLPANKELLALYKALMDVRALDKAAAWTAAFASWEAKWQSFLKHRTYAEKSTIRPAHVSPNQQWWYTHIRTRRAWKLLANLIRDDELFTWLKLAEDGVIISRTTNPLEGGPNKAIKDFLRAHRGLSAPHAVTAITWLLYHRTEHPKDAWQFVKPTDWAEPNKRRIPPRTDTGRSETNALYGTSFSVEDGTGIRKGWGGRSG</sequence>
<comment type="similarity">
    <text evidence="2">Belongs to the transposase mutator family.</text>
</comment>
<dbReference type="EMBL" id="CP017150">
    <property type="protein sequence ID" value="AOP53418.1"/>
    <property type="molecule type" value="Genomic_DNA"/>
</dbReference>
<proteinExistence type="inferred from homology"/>
<evidence type="ECO:0000313" key="12">
    <source>
        <dbReference type="EMBL" id="SMY03615.1"/>
    </source>
</evidence>
<evidence type="ECO:0000256" key="2">
    <source>
        <dbReference type="ARBA" id="ARBA00010961"/>
    </source>
</evidence>
<evidence type="ECO:0000313" key="6">
    <source>
        <dbReference type="EMBL" id="AOP51770.1"/>
    </source>
</evidence>
<dbReference type="KEGG" id="blin:BLSMQ_0732"/>
<dbReference type="EMBL" id="CP017150">
    <property type="protein sequence ID" value="AOP52302.1"/>
    <property type="molecule type" value="Genomic_DNA"/>
</dbReference>
<dbReference type="eggNOG" id="COG3677">
    <property type="taxonomic scope" value="Bacteria"/>
</dbReference>
<dbReference type="EMBL" id="FXZG01000066">
    <property type="protein sequence ID" value="SMY03615.1"/>
    <property type="molecule type" value="Genomic_DNA"/>
</dbReference>
<evidence type="ECO:0000256" key="5">
    <source>
        <dbReference type="ARBA" id="ARBA00023172"/>
    </source>
</evidence>
<dbReference type="GO" id="GO:0006313">
    <property type="term" value="P:DNA transposition"/>
    <property type="evidence" value="ECO:0007669"/>
    <property type="project" value="InterPro"/>
</dbReference>
<dbReference type="InterPro" id="IPR048004">
    <property type="entry name" value="IS1249_transpos"/>
</dbReference>
<evidence type="ECO:0000313" key="15">
    <source>
        <dbReference type="Proteomes" id="UP000234525"/>
    </source>
</evidence>